<protein>
    <submittedName>
        <fullName evidence="4">Mannose-binding lectin</fullName>
    </submittedName>
</protein>
<keyword evidence="2" id="KW-0732">Signal</keyword>
<feature type="compositionally biased region" description="Basic and acidic residues" evidence="1">
    <location>
        <begin position="217"/>
        <end position="228"/>
    </location>
</feature>
<organism evidence="4 5">
    <name type="scientific">Plasmopara halstedii</name>
    <name type="common">Downy mildew of sunflower</name>
    <dbReference type="NCBI Taxonomy" id="4781"/>
    <lineage>
        <taxon>Eukaryota</taxon>
        <taxon>Sar</taxon>
        <taxon>Stramenopiles</taxon>
        <taxon>Oomycota</taxon>
        <taxon>Peronosporomycetes</taxon>
        <taxon>Peronosporales</taxon>
        <taxon>Peronosporaceae</taxon>
        <taxon>Plasmopara</taxon>
    </lineage>
</organism>
<dbReference type="EMBL" id="CCYD01001640">
    <property type="protein sequence ID" value="CEG45637.1"/>
    <property type="molecule type" value="Genomic_DNA"/>
</dbReference>
<dbReference type="CDD" id="cd09615">
    <property type="entry name" value="Jacalin_EEP"/>
    <property type="match status" value="1"/>
</dbReference>
<dbReference type="Pfam" id="PF01419">
    <property type="entry name" value="Jacalin"/>
    <property type="match status" value="4"/>
</dbReference>
<dbReference type="SUPFAM" id="SSF51101">
    <property type="entry name" value="Mannose-binding lectins"/>
    <property type="match status" value="4"/>
</dbReference>
<keyword evidence="4" id="KW-0430">Lectin</keyword>
<dbReference type="InterPro" id="IPR001229">
    <property type="entry name" value="Jacalin-like_lectin_dom"/>
</dbReference>
<feature type="domain" description="Jacalin-type lectin" evidence="3">
    <location>
        <begin position="26"/>
        <end position="167"/>
    </location>
</feature>
<dbReference type="GeneID" id="36396976"/>
<feature type="region of interest" description="Disordered" evidence="1">
    <location>
        <begin position="301"/>
        <end position="349"/>
    </location>
</feature>
<feature type="region of interest" description="Disordered" evidence="1">
    <location>
        <begin position="176"/>
        <end position="264"/>
    </location>
</feature>
<dbReference type="STRING" id="4781.A0A0P1AVB4"/>
<feature type="compositionally biased region" description="Low complexity" evidence="1">
    <location>
        <begin position="329"/>
        <end position="340"/>
    </location>
</feature>
<reference evidence="5" key="1">
    <citation type="submission" date="2014-09" db="EMBL/GenBank/DDBJ databases">
        <authorList>
            <person name="Sharma Rahul"/>
            <person name="Thines Marco"/>
        </authorList>
    </citation>
    <scope>NUCLEOTIDE SEQUENCE [LARGE SCALE GENOMIC DNA]</scope>
</reference>
<dbReference type="PANTHER" id="PTHR47293">
    <property type="entry name" value="JACALIN-RELATED LECTIN 3"/>
    <property type="match status" value="1"/>
</dbReference>
<proteinExistence type="predicted"/>
<evidence type="ECO:0000259" key="3">
    <source>
        <dbReference type="PROSITE" id="PS51752"/>
    </source>
</evidence>
<dbReference type="OMA" id="FNDVGFE"/>
<dbReference type="SMART" id="SM00915">
    <property type="entry name" value="Jacalin"/>
    <property type="match status" value="4"/>
</dbReference>
<evidence type="ECO:0000313" key="5">
    <source>
        <dbReference type="Proteomes" id="UP000054928"/>
    </source>
</evidence>
<feature type="compositionally biased region" description="Basic and acidic residues" evidence="1">
    <location>
        <begin position="180"/>
        <end position="192"/>
    </location>
</feature>
<dbReference type="Gene3D" id="2.100.10.30">
    <property type="entry name" value="Jacalin-like lectin domain"/>
    <property type="match status" value="4"/>
</dbReference>
<feature type="domain" description="Jacalin-type lectin" evidence="3">
    <location>
        <begin position="355"/>
        <end position="496"/>
    </location>
</feature>
<evidence type="ECO:0000256" key="1">
    <source>
        <dbReference type="SAM" id="MobiDB-lite"/>
    </source>
</evidence>
<feature type="compositionally biased region" description="Low complexity" evidence="1">
    <location>
        <begin position="309"/>
        <end position="322"/>
    </location>
</feature>
<dbReference type="GO" id="GO:0030246">
    <property type="term" value="F:carbohydrate binding"/>
    <property type="evidence" value="ECO:0007669"/>
    <property type="project" value="UniProtKB-KW"/>
</dbReference>
<dbReference type="InterPro" id="IPR036404">
    <property type="entry name" value="Jacalin-like_lectin_dom_sf"/>
</dbReference>
<sequence length="1354" mass="145243">MVAILPTFVCALLAVFPHAYVADDAVQLSASFGGDFGTEFSDQSSATSGQKIESITIRAGKRVDGIVLVVKSPKEATFNHGGYGGKPNTLTLGNEEYIVSMEAHWDTYKGKKRIFFLAFSTNAGKSVSGGSHTQYNDTAKAPEGCQLGGFFGRAGDEVDKIGAIWTRISAEAPVISEPARAPEVDRGSDHLDASSNTGSEGDSEGGGSGSVLQLETDASRDNSTEDSRAASTAGFLDSSTGDFEITFPPGSVHESPDASNDDLPSLESLETYQFASDLQSLSGSTAGSWLLKDFEITFPPESVHESTEASDSASNEGSSSLESAEDSGHASAAESASSASVVQSDTPTIDVKDSIQQSELFGGPHGMNFTDKNLVNSGQKVSQISIYAGKRLDGVSIDIKSPKTLTFTHGGTGGKRQVLKLDDGEYINSMEVHWGKKDGHTRIFYVAFKTSAGKTLSGGSTTNDKRTVTAPEGFQLAGFYGSDGKEIDSLGAVWAYIDLVTPAPTPAPAPVTEEDSPGTVAPEDIASSLSEVDMVENNLPVQLSDSFGGPHGEQFSDQLACTSGMIIKSVTIRAGKRVDGLIVQVSAPKEMTFKNGGNGGKDNTITLEPGEYITKMEVNVGQRMGHTRIFFVSLTTSKSNTVSGGTPTVEKSFLVAPKGYQLSGFFGRYGDEMDLVGAVWTSIAKMNETINSPVSADEDVVLGELFGGPHGNAFSDIEKLRFSQTIASISIRSNKRLDFVQLKLSRPEDVIMKHGGRGGTEKSITLAPDEHITSMEVHWDRKDKHTRVFYVAFTTTAGQILSGGTKTKNVATSTAPEGFILGGFYGRAANEVDQIGAIWINKTAKDLELTDPTGMGQGMYGTTIRNWVGPSIGRPTDTSCYRKVTDYDSSTICPLGYGKQDFNCMARCPLSFPVTCGGECIPQNDDCALMVLDKIGSVLFVVLNAASLNLFGEIRTAYKLTKRVVMCAKHIVGAIHSLIYYLRYRQTTAPVGETAEMLAMAYQADVVIFDIPIAVCVCLGIDVPSSAGWSDIVLSIVEGIVKAVITQGDELIKHGINVLNLLQGNGLANDSSTTKDELEDLVKKNSTCGWELKRLTDRIIRAVLRYRNASDSLSDVRVKVYKSAIVLNDIPTVTNNCMGELLTTKTRMAAFQTRDLLRKTFGVIVDQLIDTGHTDNGTHVAEDEYRLEVANMGLTVLASFDPTGITYMAAQFVQPICGPTAYIGEIDDGTLYDALGLQVVDEAFRGTYGFYTHKGDGVVHLIFESVDTKDVTVVIHSGGDGYTKVNVGAGDVTTWDATFPEFEDKTLYLDRWRPGIFGLPGKGGGSLKMWIPRSSLGGHITMHCMWCRSRNERC</sequence>
<evidence type="ECO:0000256" key="2">
    <source>
        <dbReference type="SAM" id="SignalP"/>
    </source>
</evidence>
<feature type="domain" description="Jacalin-type lectin" evidence="3">
    <location>
        <begin position="541"/>
        <end position="682"/>
    </location>
</feature>
<dbReference type="PROSITE" id="PS51752">
    <property type="entry name" value="JACALIN_LECTIN"/>
    <property type="match status" value="4"/>
</dbReference>
<feature type="signal peptide" evidence="2">
    <location>
        <begin position="1"/>
        <end position="22"/>
    </location>
</feature>
<dbReference type="RefSeq" id="XP_024582006.1">
    <property type="nucleotide sequence ID" value="XM_024716404.1"/>
</dbReference>
<feature type="chain" id="PRO_5006058951" evidence="2">
    <location>
        <begin position="23"/>
        <end position="1354"/>
    </location>
</feature>
<dbReference type="Proteomes" id="UP000054928">
    <property type="component" value="Unassembled WGS sequence"/>
</dbReference>
<dbReference type="OrthoDB" id="40902at2759"/>
<dbReference type="PANTHER" id="PTHR47293:SF15">
    <property type="entry name" value="JACALIN-RELATED LECTIN 19"/>
    <property type="match status" value="1"/>
</dbReference>
<feature type="domain" description="Jacalin-type lectin" evidence="3">
    <location>
        <begin position="700"/>
        <end position="841"/>
    </location>
</feature>
<accession>A0A0P1AVB4</accession>
<keyword evidence="5" id="KW-1185">Reference proteome</keyword>
<evidence type="ECO:0000313" key="4">
    <source>
        <dbReference type="EMBL" id="CEG45637.1"/>
    </source>
</evidence>
<name>A0A0P1AVB4_PLAHL</name>